<keyword evidence="3 9" id="KW-0813">Transport</keyword>
<reference evidence="11" key="1">
    <citation type="journal article" date="2014" name="Int. J. Syst. Evol. Microbiol.">
        <title>Complete genome sequence of Corynebacterium casei LMG S-19264T (=DSM 44701T), isolated from a smear-ripened cheese.</title>
        <authorList>
            <consortium name="US DOE Joint Genome Institute (JGI-PGF)"/>
            <person name="Walter F."/>
            <person name="Albersmeier A."/>
            <person name="Kalinowski J."/>
            <person name="Ruckert C."/>
        </authorList>
    </citation>
    <scope>NUCLEOTIDE SEQUENCE</scope>
    <source>
        <strain evidence="11">KCTC 42097</strain>
    </source>
</reference>
<evidence type="ECO:0000256" key="6">
    <source>
        <dbReference type="ARBA" id="ARBA00022989"/>
    </source>
</evidence>
<keyword evidence="7 9" id="KW-0472">Membrane</keyword>
<comment type="similarity">
    <text evidence="2 9">Belongs to the binding-protein-dependent transport system permease family.</text>
</comment>
<dbReference type="PROSITE" id="PS50928">
    <property type="entry name" value="ABC_TM1"/>
    <property type="match status" value="1"/>
</dbReference>
<feature type="transmembrane region" description="Helical" evidence="9">
    <location>
        <begin position="146"/>
        <end position="164"/>
    </location>
</feature>
<evidence type="ECO:0000313" key="11">
    <source>
        <dbReference type="EMBL" id="GHC72734.1"/>
    </source>
</evidence>
<accession>A0A8J3DP23</accession>
<evidence type="ECO:0000256" key="7">
    <source>
        <dbReference type="ARBA" id="ARBA00023136"/>
    </source>
</evidence>
<evidence type="ECO:0000256" key="5">
    <source>
        <dbReference type="ARBA" id="ARBA00022692"/>
    </source>
</evidence>
<feature type="transmembrane region" description="Helical" evidence="9">
    <location>
        <begin position="170"/>
        <end position="189"/>
    </location>
</feature>
<comment type="caution">
    <text evidence="11">The sequence shown here is derived from an EMBL/GenBank/DDBJ whole genome shotgun (WGS) entry which is preliminary data.</text>
</comment>
<comment type="subcellular location">
    <subcellularLocation>
        <location evidence="1 9">Cell membrane</location>
        <topology evidence="1 9">Multi-pass membrane protein</topology>
    </subcellularLocation>
</comment>
<evidence type="ECO:0000313" key="12">
    <source>
        <dbReference type="Proteomes" id="UP000641137"/>
    </source>
</evidence>
<keyword evidence="12" id="KW-1185">Reference proteome</keyword>
<keyword evidence="6 9" id="KW-1133">Transmembrane helix</keyword>
<evidence type="ECO:0000256" key="8">
    <source>
        <dbReference type="ARBA" id="ARBA00056719"/>
    </source>
</evidence>
<protein>
    <submittedName>
        <fullName evidence="11">Sulfonate ABC transporter permease</fullName>
    </submittedName>
</protein>
<name>A0A8J3DP23_9HYPH</name>
<feature type="transmembrane region" description="Helical" evidence="9">
    <location>
        <begin position="233"/>
        <end position="253"/>
    </location>
</feature>
<dbReference type="PANTHER" id="PTHR30151:SF38">
    <property type="entry name" value="ALIPHATIC SULFONATES TRANSPORT PERMEASE PROTEIN SSUC-RELATED"/>
    <property type="match status" value="1"/>
</dbReference>
<dbReference type="InterPro" id="IPR000515">
    <property type="entry name" value="MetI-like"/>
</dbReference>
<evidence type="ECO:0000259" key="10">
    <source>
        <dbReference type="PROSITE" id="PS50928"/>
    </source>
</evidence>
<evidence type="ECO:0000256" key="1">
    <source>
        <dbReference type="ARBA" id="ARBA00004651"/>
    </source>
</evidence>
<gene>
    <name evidence="11" type="ORF">GCM10010136_20650</name>
</gene>
<dbReference type="PANTHER" id="PTHR30151">
    <property type="entry name" value="ALKANE SULFONATE ABC TRANSPORTER-RELATED, MEMBRANE SUBUNIT"/>
    <property type="match status" value="1"/>
</dbReference>
<feature type="transmembrane region" description="Helical" evidence="9">
    <location>
        <begin position="115"/>
        <end position="134"/>
    </location>
</feature>
<dbReference type="RefSeq" id="WP_189489923.1">
    <property type="nucleotide sequence ID" value="NZ_BMZO01000006.1"/>
</dbReference>
<dbReference type="InterPro" id="IPR035906">
    <property type="entry name" value="MetI-like_sf"/>
</dbReference>
<feature type="transmembrane region" description="Helical" evidence="9">
    <location>
        <begin position="265"/>
        <end position="284"/>
    </location>
</feature>
<proteinExistence type="inferred from homology"/>
<dbReference type="Pfam" id="PF00528">
    <property type="entry name" value="BPD_transp_1"/>
    <property type="match status" value="1"/>
</dbReference>
<dbReference type="AlphaFoldDB" id="A0A8J3DP23"/>
<evidence type="ECO:0000256" key="4">
    <source>
        <dbReference type="ARBA" id="ARBA00022475"/>
    </source>
</evidence>
<comment type="function">
    <text evidence="8">Probably part of an ABC transporter complex. Probably responsible for the translocation of the substrate across the membrane.</text>
</comment>
<dbReference type="SUPFAM" id="SSF161098">
    <property type="entry name" value="MetI-like"/>
    <property type="match status" value="1"/>
</dbReference>
<evidence type="ECO:0000256" key="3">
    <source>
        <dbReference type="ARBA" id="ARBA00022448"/>
    </source>
</evidence>
<evidence type="ECO:0000256" key="2">
    <source>
        <dbReference type="ARBA" id="ARBA00009306"/>
    </source>
</evidence>
<evidence type="ECO:0000256" key="9">
    <source>
        <dbReference type="RuleBase" id="RU363032"/>
    </source>
</evidence>
<dbReference type="CDD" id="cd06261">
    <property type="entry name" value="TM_PBP2"/>
    <property type="match status" value="1"/>
</dbReference>
<dbReference type="Gene3D" id="1.10.3720.10">
    <property type="entry name" value="MetI-like"/>
    <property type="match status" value="1"/>
</dbReference>
<reference evidence="11" key="2">
    <citation type="submission" date="2020-09" db="EMBL/GenBank/DDBJ databases">
        <authorList>
            <person name="Sun Q."/>
            <person name="Kim S."/>
        </authorList>
    </citation>
    <scope>NUCLEOTIDE SEQUENCE</scope>
    <source>
        <strain evidence="11">KCTC 42097</strain>
    </source>
</reference>
<feature type="domain" description="ABC transmembrane type-1" evidence="10">
    <location>
        <begin position="104"/>
        <end position="284"/>
    </location>
</feature>
<dbReference type="Proteomes" id="UP000641137">
    <property type="component" value="Unassembled WGS sequence"/>
</dbReference>
<dbReference type="EMBL" id="BMZO01000006">
    <property type="protein sequence ID" value="GHC72734.1"/>
    <property type="molecule type" value="Genomic_DNA"/>
</dbReference>
<keyword evidence="4" id="KW-1003">Cell membrane</keyword>
<keyword evidence="5 9" id="KW-0812">Transmembrane</keyword>
<dbReference type="GO" id="GO:0005886">
    <property type="term" value="C:plasma membrane"/>
    <property type="evidence" value="ECO:0007669"/>
    <property type="project" value="UniProtKB-SubCell"/>
</dbReference>
<organism evidence="11 12">
    <name type="scientific">Limoniibacter endophyticus</name>
    <dbReference type="NCBI Taxonomy" id="1565040"/>
    <lineage>
        <taxon>Bacteria</taxon>
        <taxon>Pseudomonadati</taxon>
        <taxon>Pseudomonadota</taxon>
        <taxon>Alphaproteobacteria</taxon>
        <taxon>Hyphomicrobiales</taxon>
        <taxon>Bartonellaceae</taxon>
        <taxon>Limoniibacter</taxon>
    </lineage>
</organism>
<dbReference type="GO" id="GO:0042918">
    <property type="term" value="P:alkanesulfonate transmembrane transport"/>
    <property type="evidence" value="ECO:0007669"/>
    <property type="project" value="UniProtKB-ARBA"/>
</dbReference>
<dbReference type="FunFam" id="1.10.3720.10:FF:000003">
    <property type="entry name" value="Aliphatic sulfonate ABC transporter permease"/>
    <property type="match status" value="1"/>
</dbReference>
<sequence length="301" mass="32201">MNTIATFAPGVTEKSRDLRGSDLIPVPEKIRHQAPKLEKIQPVSEQKKGVPRWLRRASGPVLLVLFWHMMSVTGILPREVLAGPTSVISSAATLIETGELQQAIIVSLGRAVGGLAIGGTIGVVLALVAGLFRLGEDIVDAPMQMLRTVPNVALIPLLIIWFGIGEAPKIALIALATAFPIYLNLYAGIRNVDPALIEAGRTLGLARLSMVKDIVLPGALPNALVGLRYALGISWLALVFGEQINATAGVGYLMATAREFFQTDVIVVCLVVYALLGLGVDFIVRTLERVFLAWRPSFNGA</sequence>